<proteinExistence type="predicted"/>
<protein>
    <submittedName>
        <fullName evidence="1">Uncharacterized protein</fullName>
    </submittedName>
</protein>
<dbReference type="AlphaFoldDB" id="A0A091TVX5"/>
<dbReference type="Proteomes" id="UP000053700">
    <property type="component" value="Unassembled WGS sequence"/>
</dbReference>
<sequence>SLTDSVCVYTLYSQDPLTLSQSPSESIPTFDKDLQSLTESSCPPPHFHSAKTQFAINWKKFMGFWANSTPKLLRSN</sequence>
<keyword evidence="2" id="KW-1185">Reference proteome</keyword>
<evidence type="ECO:0000313" key="2">
    <source>
        <dbReference type="Proteomes" id="UP000053700"/>
    </source>
</evidence>
<organism evidence="1 2">
    <name type="scientific">Phoenicopterus ruber ruber</name>
    <dbReference type="NCBI Taxonomy" id="9218"/>
    <lineage>
        <taxon>Eukaryota</taxon>
        <taxon>Metazoa</taxon>
        <taxon>Chordata</taxon>
        <taxon>Craniata</taxon>
        <taxon>Vertebrata</taxon>
        <taxon>Euteleostomi</taxon>
        <taxon>Archelosauria</taxon>
        <taxon>Archosauria</taxon>
        <taxon>Dinosauria</taxon>
        <taxon>Saurischia</taxon>
        <taxon>Theropoda</taxon>
        <taxon>Coelurosauria</taxon>
        <taxon>Aves</taxon>
        <taxon>Neognathae</taxon>
        <taxon>Neoaves</taxon>
        <taxon>Mirandornithes</taxon>
        <taxon>Phoenicopteriformes</taxon>
        <taxon>Phoenicopteridae</taxon>
        <taxon>Phoenicopterus</taxon>
    </lineage>
</organism>
<feature type="non-terminal residue" evidence="1">
    <location>
        <position position="1"/>
    </location>
</feature>
<gene>
    <name evidence="1" type="ORF">N337_04969</name>
</gene>
<evidence type="ECO:0000313" key="1">
    <source>
        <dbReference type="EMBL" id="KFQ81922.1"/>
    </source>
</evidence>
<dbReference type="EMBL" id="KK405435">
    <property type="protein sequence ID" value="KFQ81922.1"/>
    <property type="molecule type" value="Genomic_DNA"/>
</dbReference>
<reference evidence="1 2" key="1">
    <citation type="submission" date="2014-04" db="EMBL/GenBank/DDBJ databases">
        <title>Genome evolution of avian class.</title>
        <authorList>
            <person name="Zhang G."/>
            <person name="Li C."/>
        </authorList>
    </citation>
    <scope>NUCLEOTIDE SEQUENCE [LARGE SCALE GENOMIC DNA]</scope>
    <source>
        <strain evidence="1">BGI_N337</strain>
    </source>
</reference>
<dbReference type="OrthoDB" id="10427572at2759"/>
<feature type="non-terminal residue" evidence="1">
    <location>
        <position position="76"/>
    </location>
</feature>
<name>A0A091TVX5_PHORB</name>
<accession>A0A091TVX5</accession>